<name>A0AA48L777_9TREE</name>
<dbReference type="Proteomes" id="UP001233271">
    <property type="component" value="Chromosome 5"/>
</dbReference>
<accession>A0AA48L777</accession>
<dbReference type="RefSeq" id="XP_060458456.1">
    <property type="nucleotide sequence ID" value="XM_060602020.1"/>
</dbReference>
<evidence type="ECO:0000256" key="1">
    <source>
        <dbReference type="SAM" id="Phobius"/>
    </source>
</evidence>
<reference evidence="2" key="1">
    <citation type="journal article" date="2023" name="BMC Genomics">
        <title>Chromosome-level genome assemblies of Cutaneotrichosporon spp. (Trichosporonales, Basidiomycota) reveal imbalanced evolution between nucleotide sequences and chromosome synteny.</title>
        <authorList>
            <person name="Kobayashi Y."/>
            <person name="Kayamori A."/>
            <person name="Aoki K."/>
            <person name="Shiwa Y."/>
            <person name="Matsutani M."/>
            <person name="Fujita N."/>
            <person name="Sugita T."/>
            <person name="Iwasaki W."/>
            <person name="Tanaka N."/>
            <person name="Takashima M."/>
        </authorList>
    </citation>
    <scope>NUCLEOTIDE SEQUENCE</scope>
    <source>
        <strain evidence="2">HIS019</strain>
    </source>
</reference>
<keyword evidence="1" id="KW-0812">Transmembrane</keyword>
<keyword evidence="1" id="KW-0472">Membrane</keyword>
<evidence type="ECO:0000313" key="2">
    <source>
        <dbReference type="EMBL" id="BEI93191.1"/>
    </source>
</evidence>
<keyword evidence="3" id="KW-1185">Reference proteome</keyword>
<keyword evidence="1" id="KW-1133">Transmembrane helix</keyword>
<sequence length="153" mass="17414">MAPTPIPTDTDIDTLSPLSFILVLTISGMLLVSFAAISFRRPESQPLISRYDTYLSIARARDLPRSRKERRRRPRRTAGVPKIQIIVVIEDNYDNAAPAQDTSRLCVPSLEALAGEREDCHGWDEPYTMSAEDEVYLMHVLSQRIQLDDGWRK</sequence>
<proteinExistence type="predicted"/>
<dbReference type="EMBL" id="AP028216">
    <property type="protein sequence ID" value="BEI93191.1"/>
    <property type="molecule type" value="Genomic_DNA"/>
</dbReference>
<evidence type="ECO:0000313" key="3">
    <source>
        <dbReference type="Proteomes" id="UP001233271"/>
    </source>
</evidence>
<dbReference type="KEGG" id="ccac:CcaHIS019_0508190"/>
<dbReference type="AlphaFoldDB" id="A0AA48L777"/>
<organism evidence="2 3">
    <name type="scientific">Cutaneotrichosporon cavernicola</name>
    <dbReference type="NCBI Taxonomy" id="279322"/>
    <lineage>
        <taxon>Eukaryota</taxon>
        <taxon>Fungi</taxon>
        <taxon>Dikarya</taxon>
        <taxon>Basidiomycota</taxon>
        <taxon>Agaricomycotina</taxon>
        <taxon>Tremellomycetes</taxon>
        <taxon>Trichosporonales</taxon>
        <taxon>Trichosporonaceae</taxon>
        <taxon>Cutaneotrichosporon</taxon>
    </lineage>
</organism>
<gene>
    <name evidence="2" type="ORF">CcaverHIS019_0508190</name>
</gene>
<feature type="transmembrane region" description="Helical" evidence="1">
    <location>
        <begin position="20"/>
        <end position="39"/>
    </location>
</feature>
<dbReference type="GeneID" id="85497061"/>
<protein>
    <submittedName>
        <fullName evidence="2">Uncharacterized protein</fullName>
    </submittedName>
</protein>